<dbReference type="EMBL" id="PNYC01000022">
    <property type="protein sequence ID" value="PMS32202.1"/>
    <property type="molecule type" value="Genomic_DNA"/>
</dbReference>
<accession>A0A2N7WS80</accession>
<evidence type="ECO:0000313" key="4">
    <source>
        <dbReference type="Proteomes" id="UP000235777"/>
    </source>
</evidence>
<evidence type="ECO:0000313" key="3">
    <source>
        <dbReference type="EMBL" id="PMS32202.1"/>
    </source>
</evidence>
<keyword evidence="2" id="KW-0732">Signal</keyword>
<feature type="chain" id="PRO_5014640377" description="Lipoprotein" evidence="2">
    <location>
        <begin position="25"/>
        <end position="109"/>
    </location>
</feature>
<organism evidence="3 4">
    <name type="scientific">Trinickia symbiotica</name>
    <dbReference type="NCBI Taxonomy" id="863227"/>
    <lineage>
        <taxon>Bacteria</taxon>
        <taxon>Pseudomonadati</taxon>
        <taxon>Pseudomonadota</taxon>
        <taxon>Betaproteobacteria</taxon>
        <taxon>Burkholderiales</taxon>
        <taxon>Burkholderiaceae</taxon>
        <taxon>Trinickia</taxon>
    </lineage>
</organism>
<feature type="compositionally biased region" description="Polar residues" evidence="1">
    <location>
        <begin position="94"/>
        <end position="109"/>
    </location>
</feature>
<dbReference type="STRING" id="863227.GCA_000373005_04720"/>
<evidence type="ECO:0000256" key="1">
    <source>
        <dbReference type="SAM" id="MobiDB-lite"/>
    </source>
</evidence>
<dbReference type="Proteomes" id="UP000235777">
    <property type="component" value="Unassembled WGS sequence"/>
</dbReference>
<comment type="caution">
    <text evidence="3">The sequence shown here is derived from an EMBL/GenBank/DDBJ whole genome shotgun (WGS) entry which is preliminary data.</text>
</comment>
<evidence type="ECO:0000256" key="2">
    <source>
        <dbReference type="SAM" id="SignalP"/>
    </source>
</evidence>
<reference evidence="3 4" key="1">
    <citation type="submission" date="2018-01" db="EMBL/GenBank/DDBJ databases">
        <title>Whole genome analyses suggest that Burkholderia sensu lato contains two further novel genera in the rhizoxinica-symbiotica group Mycetohabitans gen. nov., and Trinickia gen. nov.: implications for the evolution of diazotrophy and nodulation in the Burkholderiaceae.</title>
        <authorList>
            <person name="Estrada-de los Santos P."/>
            <person name="Palmer M."/>
            <person name="Chavez-Ramirez B."/>
            <person name="Beukes C."/>
            <person name="Steenkamp E.T."/>
            <person name="Hirsch A.M."/>
            <person name="Manyaka P."/>
            <person name="Maluk M."/>
            <person name="Lafos M."/>
            <person name="Crook M."/>
            <person name="Gross E."/>
            <person name="Simon M.F."/>
            <person name="Bueno dos Reis Junior F."/>
            <person name="Poole P.S."/>
            <person name="Venter S.N."/>
            <person name="James E.K."/>
        </authorList>
    </citation>
    <scope>NUCLEOTIDE SEQUENCE [LARGE SCALE GENOMIC DNA]</scope>
    <source>
        <strain evidence="3 4">JPY 581</strain>
    </source>
</reference>
<feature type="region of interest" description="Disordered" evidence="1">
    <location>
        <begin position="78"/>
        <end position="109"/>
    </location>
</feature>
<protein>
    <recommendedName>
        <fullName evidence="5">Lipoprotein</fullName>
    </recommendedName>
</protein>
<dbReference type="AlphaFoldDB" id="A0A2N7WS80"/>
<gene>
    <name evidence="3" type="ORF">C0Z20_26455</name>
</gene>
<feature type="signal peptide" evidence="2">
    <location>
        <begin position="1"/>
        <end position="24"/>
    </location>
</feature>
<keyword evidence="4" id="KW-1185">Reference proteome</keyword>
<sequence>MKKTALRFAAVAAVAFSFAGIASAQTNWDAAHPRRTEVNHRLANQNSRIHDEVREGDMSHVEAVALHKDDRQIRKEERLMASQNGGHITKQEQRTLNQQENNVSKQIGE</sequence>
<dbReference type="RefSeq" id="WP_018443332.1">
    <property type="nucleotide sequence ID" value="NZ_KB890209.1"/>
</dbReference>
<evidence type="ECO:0008006" key="5">
    <source>
        <dbReference type="Google" id="ProtNLM"/>
    </source>
</evidence>
<proteinExistence type="predicted"/>
<name>A0A2N7WS80_9BURK</name>
<dbReference type="OrthoDB" id="7510069at2"/>